<evidence type="ECO:0000313" key="3">
    <source>
        <dbReference type="EMBL" id="MCC8624314.1"/>
    </source>
</evidence>
<feature type="domain" description="DUF4189" evidence="2">
    <location>
        <begin position="65"/>
        <end position="166"/>
    </location>
</feature>
<dbReference type="Proteomes" id="UP001430544">
    <property type="component" value="Unassembled WGS sequence"/>
</dbReference>
<evidence type="ECO:0000313" key="4">
    <source>
        <dbReference type="Proteomes" id="UP001430544"/>
    </source>
</evidence>
<reference evidence="3" key="1">
    <citation type="submission" date="2021-11" db="EMBL/GenBank/DDBJ databases">
        <title>Genome resources and taxonomic validation of 89 Xanthomonas strains.</title>
        <authorList>
            <person name="Tambong J.T."/>
        </authorList>
    </citation>
    <scope>NUCLEOTIDE SEQUENCE</scope>
    <source>
        <strain evidence="3">Bv 5-4A</strain>
    </source>
</reference>
<accession>A0ABS8LEY6</accession>
<dbReference type="Pfam" id="PF13827">
    <property type="entry name" value="DUF4189"/>
    <property type="match status" value="1"/>
</dbReference>
<dbReference type="EMBL" id="JAJIUN010000091">
    <property type="protein sequence ID" value="MCC8624314.1"/>
    <property type="molecule type" value="Genomic_DNA"/>
</dbReference>
<dbReference type="RefSeq" id="WP_074052530.1">
    <property type="nucleotide sequence ID" value="NZ_CP018470.1"/>
</dbReference>
<dbReference type="InterPro" id="IPR025240">
    <property type="entry name" value="DUF4189"/>
</dbReference>
<comment type="caution">
    <text evidence="3">The sequence shown here is derived from an EMBL/GenBank/DDBJ whole genome shotgun (WGS) entry which is preliminary data.</text>
</comment>
<protein>
    <submittedName>
        <fullName evidence="3">DUF4189 domain-containing protein</fullName>
    </submittedName>
</protein>
<gene>
    <name evidence="3" type="ORF">LN473_20505</name>
</gene>
<organism evidence="3 4">
    <name type="scientific">Xanthomonas vesicatoria</name>
    <dbReference type="NCBI Taxonomy" id="56460"/>
    <lineage>
        <taxon>Bacteria</taxon>
        <taxon>Pseudomonadati</taxon>
        <taxon>Pseudomonadota</taxon>
        <taxon>Gammaproteobacteria</taxon>
        <taxon>Lysobacterales</taxon>
        <taxon>Lysobacteraceae</taxon>
        <taxon>Xanthomonas</taxon>
    </lineage>
</organism>
<evidence type="ECO:0000256" key="1">
    <source>
        <dbReference type="SAM" id="SignalP"/>
    </source>
</evidence>
<feature type="signal peptide" evidence="1">
    <location>
        <begin position="1"/>
        <end position="24"/>
    </location>
</feature>
<sequence>MNSISKIFLYSFLLLASTTGISRAEQGCPPGQYPIGGQGVAACAPIPQENSAQESRPLGKWINTWGAIASDGGDNLGVSTGERKKTDAQNSAVSKCKELSKKDCKVEFTYYNQCSAIAEPYINDKAIPGTMAYAGAPNTDAASENALSFCKKENLKANCRIIYKECSKSIFKKY</sequence>
<keyword evidence="4" id="KW-1185">Reference proteome</keyword>
<name>A0ABS8LEY6_9XANT</name>
<evidence type="ECO:0000259" key="2">
    <source>
        <dbReference type="Pfam" id="PF13827"/>
    </source>
</evidence>
<keyword evidence="1" id="KW-0732">Signal</keyword>
<proteinExistence type="predicted"/>
<feature type="chain" id="PRO_5046742255" evidence="1">
    <location>
        <begin position="25"/>
        <end position="174"/>
    </location>
</feature>